<dbReference type="GO" id="GO:0005524">
    <property type="term" value="F:ATP binding"/>
    <property type="evidence" value="ECO:0007669"/>
    <property type="project" value="UniProtKB-KW"/>
</dbReference>
<dbReference type="Gene3D" id="3.40.50.300">
    <property type="entry name" value="P-loop containing nucleotide triphosphate hydrolases"/>
    <property type="match status" value="1"/>
</dbReference>
<dbReference type="PROSITE" id="PS00211">
    <property type="entry name" value="ABC_TRANSPORTER_1"/>
    <property type="match status" value="1"/>
</dbReference>
<dbReference type="InterPro" id="IPR027417">
    <property type="entry name" value="P-loop_NTPase"/>
</dbReference>
<protein>
    <submittedName>
        <fullName evidence="6">ATP-binding cassette domain-containing protein</fullName>
    </submittedName>
</protein>
<dbReference type="InterPro" id="IPR017871">
    <property type="entry name" value="ABC_transporter-like_CS"/>
</dbReference>
<evidence type="ECO:0000256" key="1">
    <source>
        <dbReference type="ARBA" id="ARBA00005417"/>
    </source>
</evidence>
<evidence type="ECO:0000256" key="2">
    <source>
        <dbReference type="ARBA" id="ARBA00022448"/>
    </source>
</evidence>
<dbReference type="Pfam" id="PF00005">
    <property type="entry name" value="ABC_tran"/>
    <property type="match status" value="1"/>
</dbReference>
<dbReference type="PANTHER" id="PTHR43335:SF4">
    <property type="entry name" value="ABC TRANSPORTER, ATP-BINDING PROTEIN"/>
    <property type="match status" value="1"/>
</dbReference>
<name>A0AAE3E1V9_9FIRM</name>
<comment type="caution">
    <text evidence="6">The sequence shown here is derived from an EMBL/GenBank/DDBJ whole genome shotgun (WGS) entry which is preliminary data.</text>
</comment>
<gene>
    <name evidence="6" type="ORF">LKD48_02500</name>
</gene>
<evidence type="ECO:0000256" key="3">
    <source>
        <dbReference type="ARBA" id="ARBA00022741"/>
    </source>
</evidence>
<accession>A0AAE3E1V9</accession>
<dbReference type="SUPFAM" id="SSF52540">
    <property type="entry name" value="P-loop containing nucleoside triphosphate hydrolases"/>
    <property type="match status" value="1"/>
</dbReference>
<comment type="similarity">
    <text evidence="1">Belongs to the ABC transporter superfamily.</text>
</comment>
<dbReference type="GO" id="GO:0016887">
    <property type="term" value="F:ATP hydrolysis activity"/>
    <property type="evidence" value="ECO:0007669"/>
    <property type="project" value="InterPro"/>
</dbReference>
<organism evidence="6 7">
    <name type="scientific">Anthropogastromicrobium aceti</name>
    <dbReference type="NCBI Taxonomy" id="2981768"/>
    <lineage>
        <taxon>Bacteria</taxon>
        <taxon>Bacillati</taxon>
        <taxon>Bacillota</taxon>
        <taxon>Clostridia</taxon>
        <taxon>Lachnospirales</taxon>
        <taxon>Lachnospiraceae</taxon>
        <taxon>Anthropogastromicrobium</taxon>
    </lineage>
</organism>
<evidence type="ECO:0000259" key="5">
    <source>
        <dbReference type="PROSITE" id="PS50893"/>
    </source>
</evidence>
<evidence type="ECO:0000313" key="7">
    <source>
        <dbReference type="Proteomes" id="UP001198200"/>
    </source>
</evidence>
<keyword evidence="2" id="KW-0813">Transport</keyword>
<dbReference type="SMART" id="SM00382">
    <property type="entry name" value="AAA"/>
    <property type="match status" value="1"/>
</dbReference>
<dbReference type="PANTHER" id="PTHR43335">
    <property type="entry name" value="ABC TRANSPORTER, ATP-BINDING PROTEIN"/>
    <property type="match status" value="1"/>
</dbReference>
<sequence length="216" mass="23978">MSTIEIKNLTKRYGEAEVLSNINMKLESGKIYGLVGRNGSGKTMLMKHILGFVKATQGTILINGKVVGENDDMQENIGAIIENPGFLPEYSGFTNLKLLAMIQGKIKDEQIKDAIRLVGLDPESKKAVGKYSLGMRQRLGLAQALMENPDILLLDEPLSGLDNDGVQEMWKLFLKQKEDGKLIVLASHSKEDIGTLCDEIFRFDKGKMVGHEIKRE</sequence>
<feature type="domain" description="ABC transporter" evidence="5">
    <location>
        <begin position="4"/>
        <end position="216"/>
    </location>
</feature>
<dbReference type="EMBL" id="JAJEQN010000004">
    <property type="protein sequence ID" value="MCC2220522.1"/>
    <property type="molecule type" value="Genomic_DNA"/>
</dbReference>
<proteinExistence type="inferred from homology"/>
<dbReference type="InterPro" id="IPR003593">
    <property type="entry name" value="AAA+_ATPase"/>
</dbReference>
<keyword evidence="4 6" id="KW-0067">ATP-binding</keyword>
<dbReference type="InterPro" id="IPR003439">
    <property type="entry name" value="ABC_transporter-like_ATP-bd"/>
</dbReference>
<dbReference type="AlphaFoldDB" id="A0AAE3E1V9"/>
<dbReference type="PROSITE" id="PS50893">
    <property type="entry name" value="ABC_TRANSPORTER_2"/>
    <property type="match status" value="1"/>
</dbReference>
<reference evidence="6 7" key="1">
    <citation type="submission" date="2021-10" db="EMBL/GenBank/DDBJ databases">
        <title>Anaerobic single-cell dispensing facilitates the cultivation of human gut bacteria.</title>
        <authorList>
            <person name="Afrizal A."/>
        </authorList>
    </citation>
    <scope>NUCLEOTIDE SEQUENCE [LARGE SCALE GENOMIC DNA]</scope>
    <source>
        <strain evidence="6 7">CLA-AA-H224</strain>
    </source>
</reference>
<evidence type="ECO:0000256" key="4">
    <source>
        <dbReference type="ARBA" id="ARBA00022840"/>
    </source>
</evidence>
<dbReference type="Proteomes" id="UP001198200">
    <property type="component" value="Unassembled WGS sequence"/>
</dbReference>
<evidence type="ECO:0000313" key="6">
    <source>
        <dbReference type="EMBL" id="MCC2220522.1"/>
    </source>
</evidence>
<dbReference type="RefSeq" id="WP_227101967.1">
    <property type="nucleotide sequence ID" value="NZ_JAJEQN010000004.1"/>
</dbReference>
<keyword evidence="7" id="KW-1185">Reference proteome</keyword>
<keyword evidence="3" id="KW-0547">Nucleotide-binding</keyword>